<dbReference type="EMBL" id="OB669619">
    <property type="protein sequence ID" value="CAD7234726.1"/>
    <property type="molecule type" value="Genomic_DNA"/>
</dbReference>
<dbReference type="InterPro" id="IPR003655">
    <property type="entry name" value="aKRAB"/>
</dbReference>
<protein>
    <submittedName>
        <fullName evidence="2">Uncharacterized protein</fullName>
    </submittedName>
</protein>
<proteinExistence type="predicted"/>
<evidence type="ECO:0000313" key="2">
    <source>
        <dbReference type="EMBL" id="CAD7234726.1"/>
    </source>
</evidence>
<evidence type="ECO:0000256" key="1">
    <source>
        <dbReference type="SAM" id="MobiDB-lite"/>
    </source>
</evidence>
<sequence>MANFFPSTSAPKNLDQLEVMEEERAWGVVRRYFSDLEWNTAPEFRKNYWKNELVNYDTFIRAGFKVTPPDFMRQGYWEDRRAKVVHEEAEADESKSGLGQFQSSRESQTLVQQQRGNHGGTSLPGPSTSFDAPSLRSDQGFTPPDNRYPRRNRKSVNYREEEIPDLDISIYCMICKEPKVHGCDIHPPVFIPDHPVE</sequence>
<reference evidence="2" key="1">
    <citation type="submission" date="2020-11" db="EMBL/GenBank/DDBJ databases">
        <authorList>
            <person name="Tran Van P."/>
        </authorList>
    </citation>
    <scope>NUCLEOTIDE SEQUENCE</scope>
</reference>
<feature type="compositionally biased region" description="Polar residues" evidence="1">
    <location>
        <begin position="124"/>
        <end position="140"/>
    </location>
</feature>
<organism evidence="2">
    <name type="scientific">Cyprideis torosa</name>
    <dbReference type="NCBI Taxonomy" id="163714"/>
    <lineage>
        <taxon>Eukaryota</taxon>
        <taxon>Metazoa</taxon>
        <taxon>Ecdysozoa</taxon>
        <taxon>Arthropoda</taxon>
        <taxon>Crustacea</taxon>
        <taxon>Oligostraca</taxon>
        <taxon>Ostracoda</taxon>
        <taxon>Podocopa</taxon>
        <taxon>Podocopida</taxon>
        <taxon>Cytherocopina</taxon>
        <taxon>Cytheroidea</taxon>
        <taxon>Cytherideidae</taxon>
        <taxon>Cyprideis</taxon>
    </lineage>
</organism>
<gene>
    <name evidence="2" type="ORF">CTOB1V02_LOCUS12542</name>
</gene>
<dbReference type="PROSITE" id="PS50806">
    <property type="entry name" value="KRAB_RELATED"/>
    <property type="match status" value="1"/>
</dbReference>
<feature type="non-terminal residue" evidence="2">
    <location>
        <position position="1"/>
    </location>
</feature>
<accession>A0A7R8WT05</accession>
<feature type="compositionally biased region" description="Polar residues" evidence="1">
    <location>
        <begin position="97"/>
        <end position="116"/>
    </location>
</feature>
<dbReference type="AlphaFoldDB" id="A0A7R8WT05"/>
<name>A0A7R8WT05_9CRUS</name>
<feature type="region of interest" description="Disordered" evidence="1">
    <location>
        <begin position="87"/>
        <end position="156"/>
    </location>
</feature>
<dbReference type="GO" id="GO:0006355">
    <property type="term" value="P:regulation of DNA-templated transcription"/>
    <property type="evidence" value="ECO:0007669"/>
    <property type="project" value="InterPro"/>
</dbReference>